<gene>
    <name evidence="1" type="ORF">SLEP1_g30117</name>
</gene>
<dbReference type="AlphaFoldDB" id="A0AAV5K542"/>
<name>A0AAV5K542_9ROSI</name>
<reference evidence="1 2" key="1">
    <citation type="journal article" date="2021" name="Commun. Biol.">
        <title>The genome of Shorea leprosula (Dipterocarpaceae) highlights the ecological relevance of drought in aseasonal tropical rainforests.</title>
        <authorList>
            <person name="Ng K.K.S."/>
            <person name="Kobayashi M.J."/>
            <person name="Fawcett J.A."/>
            <person name="Hatakeyama M."/>
            <person name="Paape T."/>
            <person name="Ng C.H."/>
            <person name="Ang C.C."/>
            <person name="Tnah L.H."/>
            <person name="Lee C.T."/>
            <person name="Nishiyama T."/>
            <person name="Sese J."/>
            <person name="O'Brien M.J."/>
            <person name="Copetti D."/>
            <person name="Mohd Noor M.I."/>
            <person name="Ong R.C."/>
            <person name="Putra M."/>
            <person name="Sireger I.Z."/>
            <person name="Indrioko S."/>
            <person name="Kosugi Y."/>
            <person name="Izuno A."/>
            <person name="Isagi Y."/>
            <person name="Lee S.L."/>
            <person name="Shimizu K.K."/>
        </authorList>
    </citation>
    <scope>NUCLEOTIDE SEQUENCE [LARGE SCALE GENOMIC DNA]</scope>
    <source>
        <strain evidence="1">214</strain>
    </source>
</reference>
<dbReference type="EMBL" id="BPVZ01000054">
    <property type="protein sequence ID" value="GKV19918.1"/>
    <property type="molecule type" value="Genomic_DNA"/>
</dbReference>
<evidence type="ECO:0000313" key="1">
    <source>
        <dbReference type="EMBL" id="GKV19918.1"/>
    </source>
</evidence>
<sequence>MSGNSSPKNTNEEALLSCWGRLKLKLPWRNKRVRSNTGGRDTRANMGCDITSLFTTRQQRPFGGFRYDPLSYAQNFDDGCCDDDSQDTIRRGFSARYVASSPRSVANK</sequence>
<organism evidence="1 2">
    <name type="scientific">Rubroshorea leprosula</name>
    <dbReference type="NCBI Taxonomy" id="152421"/>
    <lineage>
        <taxon>Eukaryota</taxon>
        <taxon>Viridiplantae</taxon>
        <taxon>Streptophyta</taxon>
        <taxon>Embryophyta</taxon>
        <taxon>Tracheophyta</taxon>
        <taxon>Spermatophyta</taxon>
        <taxon>Magnoliopsida</taxon>
        <taxon>eudicotyledons</taxon>
        <taxon>Gunneridae</taxon>
        <taxon>Pentapetalae</taxon>
        <taxon>rosids</taxon>
        <taxon>malvids</taxon>
        <taxon>Malvales</taxon>
        <taxon>Dipterocarpaceae</taxon>
        <taxon>Rubroshorea</taxon>
    </lineage>
</organism>
<dbReference type="Proteomes" id="UP001054252">
    <property type="component" value="Unassembled WGS sequence"/>
</dbReference>
<comment type="caution">
    <text evidence="1">The sequence shown here is derived from an EMBL/GenBank/DDBJ whole genome shotgun (WGS) entry which is preliminary data.</text>
</comment>
<accession>A0AAV5K542</accession>
<keyword evidence="2" id="KW-1185">Reference proteome</keyword>
<protein>
    <submittedName>
        <fullName evidence="1">Uncharacterized protein</fullName>
    </submittedName>
</protein>
<proteinExistence type="predicted"/>
<dbReference type="PANTHER" id="PTHR33168">
    <property type="entry name" value="STRESS INDUCED PROTEIN-RELATED"/>
    <property type="match status" value="1"/>
</dbReference>
<evidence type="ECO:0000313" key="2">
    <source>
        <dbReference type="Proteomes" id="UP001054252"/>
    </source>
</evidence>